<name>A0A232M424_9EURO</name>
<dbReference type="OrthoDB" id="4368270at2759"/>
<comment type="caution">
    <text evidence="3">The sequence shown here is derived from an EMBL/GenBank/DDBJ whole genome shotgun (WGS) entry which is preliminary data.</text>
</comment>
<proteinExistence type="predicted"/>
<reference evidence="3 4" key="1">
    <citation type="journal article" date="2015" name="Environ. Microbiol.">
        <title>Metagenome sequence of Elaphomyces granulatus from sporocarp tissue reveals Ascomycota ectomycorrhizal fingerprints of genome expansion and a Proteobacteria-rich microbiome.</title>
        <authorList>
            <person name="Quandt C.A."/>
            <person name="Kohler A."/>
            <person name="Hesse C.N."/>
            <person name="Sharpton T.J."/>
            <person name="Martin F."/>
            <person name="Spatafora J.W."/>
        </authorList>
    </citation>
    <scope>NUCLEOTIDE SEQUENCE [LARGE SCALE GENOMIC DNA]</scope>
    <source>
        <strain evidence="3 4">OSC145934</strain>
    </source>
</reference>
<evidence type="ECO:0000256" key="1">
    <source>
        <dbReference type="SAM" id="MobiDB-lite"/>
    </source>
</evidence>
<dbReference type="AlphaFoldDB" id="A0A232M424"/>
<evidence type="ECO:0000259" key="2">
    <source>
        <dbReference type="Pfam" id="PF10551"/>
    </source>
</evidence>
<gene>
    <name evidence="3" type="ORF">Egran_01081</name>
</gene>
<sequence length="636" mass="72513">MALEPPPETVYDSADAAYEAIRMWAQERGYGIKKRRTKEDKKGSVRRRDIECDRSGVHNVVNPCRPQTVTRRTDCPFKVKLLRQVDGDNGASWRIVVVNPSHNHDASLDPRVHLCHRKRSRQQLDQIKALTTVGQPGRVILTTLLQENPGTMLVPRDIYNEQSRLRREQPSCLTSIEALIETLEKDNDWAFEVKIDPESRRVTHLFFTLSYSVGLMQSFPDVALMDAIYKTNRFKMPLLHFVGVTPIDTSFSAAFCFVPGKCADDYLWALQMFKFAMGNIKPRVIVTDGDHGLKGACREIFPDVPQRLCLWNVNQNVLAKVKTTWKENALGLTTEQVEAQRQARDTFMDRWDKLCKAKTPNQYEELWRKLKRDYLDKPKLLGYLETEHYPNRQGVAFAWTSEIRHFGQQVTSQFEGSHADIKKILHGASGNLLDVTTKIRNDIHVKRQDFERAFAAARFYPPADVTAARVPIFTKNFNMLVTAQGLRKVVEQYNKAKVDRFDVVKLGDCTGAFTKVFGLPCKHEIARQLSLNKDWKISLEDIDPHWHFVRGESPPPISLPPALEEVVILESALVEPPGRPNKNARMTDTSTRRDPSSLSLLTNLQVVTTADHRGARTKSMPKPVPLWINTFSGDMA</sequence>
<evidence type="ECO:0000313" key="4">
    <source>
        <dbReference type="Proteomes" id="UP000243515"/>
    </source>
</evidence>
<dbReference type="Pfam" id="PF10551">
    <property type="entry name" value="MULE"/>
    <property type="match status" value="1"/>
</dbReference>
<dbReference type="Proteomes" id="UP000243515">
    <property type="component" value="Unassembled WGS sequence"/>
</dbReference>
<feature type="region of interest" description="Disordered" evidence="1">
    <location>
        <begin position="576"/>
        <end position="597"/>
    </location>
</feature>
<dbReference type="PANTHER" id="PTHR47718:SF3">
    <property type="entry name" value="PROTEIN FAR1-RELATED SEQUENCE 5-LIKE"/>
    <property type="match status" value="1"/>
</dbReference>
<dbReference type="PANTHER" id="PTHR47718">
    <property type="entry name" value="OS01G0519700 PROTEIN"/>
    <property type="match status" value="1"/>
</dbReference>
<feature type="domain" description="MULE transposase" evidence="2">
    <location>
        <begin position="223"/>
        <end position="316"/>
    </location>
</feature>
<accession>A0A232M424</accession>
<dbReference type="EMBL" id="NPHW01002580">
    <property type="protein sequence ID" value="OXV11161.1"/>
    <property type="molecule type" value="Genomic_DNA"/>
</dbReference>
<protein>
    <recommendedName>
        <fullName evidence="2">MULE transposase domain-containing protein</fullName>
    </recommendedName>
</protein>
<evidence type="ECO:0000313" key="3">
    <source>
        <dbReference type="EMBL" id="OXV11161.1"/>
    </source>
</evidence>
<dbReference type="InterPro" id="IPR018289">
    <property type="entry name" value="MULE_transposase_dom"/>
</dbReference>
<organism evidence="3 4">
    <name type="scientific">Elaphomyces granulatus</name>
    <dbReference type="NCBI Taxonomy" id="519963"/>
    <lineage>
        <taxon>Eukaryota</taxon>
        <taxon>Fungi</taxon>
        <taxon>Dikarya</taxon>
        <taxon>Ascomycota</taxon>
        <taxon>Pezizomycotina</taxon>
        <taxon>Eurotiomycetes</taxon>
        <taxon>Eurotiomycetidae</taxon>
        <taxon>Eurotiales</taxon>
        <taxon>Elaphomycetaceae</taxon>
        <taxon>Elaphomyces</taxon>
    </lineage>
</organism>
<keyword evidence="4" id="KW-1185">Reference proteome</keyword>